<evidence type="ECO:0000259" key="6">
    <source>
        <dbReference type="Pfam" id="PF01782"/>
    </source>
</evidence>
<evidence type="ECO:0000256" key="1">
    <source>
        <dbReference type="ARBA" id="ARBA00022490"/>
    </source>
</evidence>
<dbReference type="HAMAP" id="MF_00014">
    <property type="entry name" value="Ribosome_mat_RimM"/>
    <property type="match status" value="1"/>
</dbReference>
<dbReference type="GO" id="GO:0042274">
    <property type="term" value="P:ribosomal small subunit biogenesis"/>
    <property type="evidence" value="ECO:0007669"/>
    <property type="project" value="UniProtKB-UniRule"/>
</dbReference>
<dbReference type="Gene3D" id="2.40.30.60">
    <property type="entry name" value="RimM"/>
    <property type="match status" value="1"/>
</dbReference>
<name>A0A4R3K8U8_9FIRM</name>
<gene>
    <name evidence="5" type="primary">rimM</name>
    <name evidence="8" type="ORF">EDC37_107127</name>
</gene>
<dbReference type="Gene3D" id="2.30.30.240">
    <property type="entry name" value="PRC-barrel domain"/>
    <property type="match status" value="1"/>
</dbReference>
<dbReference type="PANTHER" id="PTHR33692">
    <property type="entry name" value="RIBOSOME MATURATION FACTOR RIMM"/>
    <property type="match status" value="1"/>
</dbReference>
<comment type="function">
    <text evidence="5">An accessory protein needed during the final step in the assembly of 30S ribosomal subunit, possibly for assembly of the head region. Essential for efficient processing of 16S rRNA. May be needed both before and after RbfA during the maturation of 16S rRNA. It has affinity for free ribosomal 30S subunits but not for 70S ribosomes.</text>
</comment>
<evidence type="ECO:0000256" key="4">
    <source>
        <dbReference type="ARBA" id="ARBA00023186"/>
    </source>
</evidence>
<dbReference type="GO" id="GO:0005840">
    <property type="term" value="C:ribosome"/>
    <property type="evidence" value="ECO:0007669"/>
    <property type="project" value="InterPro"/>
</dbReference>
<dbReference type="GO" id="GO:0005737">
    <property type="term" value="C:cytoplasm"/>
    <property type="evidence" value="ECO:0007669"/>
    <property type="project" value="UniProtKB-SubCell"/>
</dbReference>
<organism evidence="8 9">
    <name type="scientific">Pectinatus cerevisiiphilus</name>
    <dbReference type="NCBI Taxonomy" id="86956"/>
    <lineage>
        <taxon>Bacteria</taxon>
        <taxon>Bacillati</taxon>
        <taxon>Bacillota</taxon>
        <taxon>Negativicutes</taxon>
        <taxon>Selenomonadales</taxon>
        <taxon>Selenomonadaceae</taxon>
        <taxon>Pectinatus</taxon>
    </lineage>
</organism>
<dbReference type="InterPro" id="IPR036976">
    <property type="entry name" value="RimM_N_sf"/>
</dbReference>
<keyword evidence="4 5" id="KW-0143">Chaperone</keyword>
<evidence type="ECO:0000313" key="9">
    <source>
        <dbReference type="Proteomes" id="UP000295188"/>
    </source>
</evidence>
<keyword evidence="1 5" id="KW-0963">Cytoplasm</keyword>
<comment type="subunit">
    <text evidence="5">Binds ribosomal protein uS19.</text>
</comment>
<evidence type="ECO:0000259" key="7">
    <source>
        <dbReference type="Pfam" id="PF24986"/>
    </source>
</evidence>
<feature type="domain" description="Ribosome maturation factor RimM PRC barrel" evidence="7">
    <location>
        <begin position="107"/>
        <end position="173"/>
    </location>
</feature>
<dbReference type="Pfam" id="PF24986">
    <property type="entry name" value="PRC_RimM"/>
    <property type="match status" value="1"/>
</dbReference>
<dbReference type="GO" id="GO:0006364">
    <property type="term" value="P:rRNA processing"/>
    <property type="evidence" value="ECO:0007669"/>
    <property type="project" value="UniProtKB-UniRule"/>
</dbReference>
<evidence type="ECO:0000256" key="3">
    <source>
        <dbReference type="ARBA" id="ARBA00022552"/>
    </source>
</evidence>
<dbReference type="Pfam" id="PF01782">
    <property type="entry name" value="RimM"/>
    <property type="match status" value="1"/>
</dbReference>
<keyword evidence="2 5" id="KW-0690">Ribosome biogenesis</keyword>
<dbReference type="GO" id="GO:0043022">
    <property type="term" value="F:ribosome binding"/>
    <property type="evidence" value="ECO:0007669"/>
    <property type="project" value="InterPro"/>
</dbReference>
<keyword evidence="9" id="KW-1185">Reference proteome</keyword>
<dbReference type="InterPro" id="IPR009000">
    <property type="entry name" value="Transl_B-barrel_sf"/>
</dbReference>
<proteinExistence type="inferred from homology"/>
<dbReference type="NCBIfam" id="TIGR02273">
    <property type="entry name" value="16S_RimM"/>
    <property type="match status" value="1"/>
</dbReference>
<feature type="domain" description="RimM N-terminal" evidence="6">
    <location>
        <begin position="18"/>
        <end position="94"/>
    </location>
</feature>
<dbReference type="SUPFAM" id="SSF50447">
    <property type="entry name" value="Translation proteins"/>
    <property type="match status" value="1"/>
</dbReference>
<dbReference type="InterPro" id="IPR011033">
    <property type="entry name" value="PRC_barrel-like_sf"/>
</dbReference>
<dbReference type="PANTHER" id="PTHR33692:SF1">
    <property type="entry name" value="RIBOSOME MATURATION FACTOR RIMM"/>
    <property type="match status" value="1"/>
</dbReference>
<accession>A0A4R3K8U8</accession>
<reference evidence="8 9" key="1">
    <citation type="submission" date="2019-03" db="EMBL/GenBank/DDBJ databases">
        <title>Genomic Encyclopedia of Type Strains, Phase IV (KMG-IV): sequencing the most valuable type-strain genomes for metagenomic binning, comparative biology and taxonomic classification.</title>
        <authorList>
            <person name="Goeker M."/>
        </authorList>
    </citation>
    <scope>NUCLEOTIDE SEQUENCE [LARGE SCALE GENOMIC DNA]</scope>
    <source>
        <strain evidence="8 9">DSM 20467</strain>
    </source>
</reference>
<dbReference type="EMBL" id="SMAA01000007">
    <property type="protein sequence ID" value="TCS79360.1"/>
    <property type="molecule type" value="Genomic_DNA"/>
</dbReference>
<dbReference type="InterPro" id="IPR011961">
    <property type="entry name" value="RimM"/>
</dbReference>
<comment type="caution">
    <text evidence="8">The sequence shown here is derived from an EMBL/GenBank/DDBJ whole genome shotgun (WGS) entry which is preliminary data.</text>
</comment>
<dbReference type="Proteomes" id="UP000295188">
    <property type="component" value="Unassembled WGS sequence"/>
</dbReference>
<dbReference type="InterPro" id="IPR002676">
    <property type="entry name" value="RimM_N"/>
</dbReference>
<sequence length="175" mass="19614">MKMEKLSKCVTDKNFIIIGKIGKPHGIKGDIRVYPLTDFPDRFAKLTTAYIDELPVKIEFVQNHNGVLIMHIQNFDSREKSAALTGKFLQVPRAEAAPLSAGEYYTFDIIGLAVYDEKNTKLGTVTNVLKTGSNDVYVVEKPEDGGTILLPALKKVVTKIDIKNKRMDVIWTDEQ</sequence>
<dbReference type="InterPro" id="IPR056792">
    <property type="entry name" value="PRC_RimM"/>
</dbReference>
<evidence type="ECO:0000256" key="2">
    <source>
        <dbReference type="ARBA" id="ARBA00022517"/>
    </source>
</evidence>
<dbReference type="SUPFAM" id="SSF50346">
    <property type="entry name" value="PRC-barrel domain"/>
    <property type="match status" value="1"/>
</dbReference>
<comment type="subcellular location">
    <subcellularLocation>
        <location evidence="5">Cytoplasm</location>
    </subcellularLocation>
</comment>
<dbReference type="AlphaFoldDB" id="A0A4R3K8U8"/>
<evidence type="ECO:0000256" key="5">
    <source>
        <dbReference type="HAMAP-Rule" id="MF_00014"/>
    </source>
</evidence>
<comment type="domain">
    <text evidence="5">The PRC barrel domain binds ribosomal protein uS19.</text>
</comment>
<protein>
    <recommendedName>
        <fullName evidence="5">Ribosome maturation factor RimM</fullName>
    </recommendedName>
</protein>
<evidence type="ECO:0000313" key="8">
    <source>
        <dbReference type="EMBL" id="TCS79360.1"/>
    </source>
</evidence>
<comment type="similarity">
    <text evidence="5">Belongs to the RimM family.</text>
</comment>
<keyword evidence="3 5" id="KW-0698">rRNA processing</keyword>